<evidence type="ECO:0000313" key="2">
    <source>
        <dbReference type="EMBL" id="CAI6342020.1"/>
    </source>
</evidence>
<sequence length="111" mass="12548">MTGFSRCLISTHQISRALPRLYQTGCHRPDAASSPCDIYTPPHGAWISTMQYSDPIFRYLLVTAALMHSSSHPDLRTTFSRWRTQPPSSRIRASRQGELFPRQRSATSSPV</sequence>
<proteinExistence type="predicted"/>
<gene>
    <name evidence="2" type="ORF">PDIGIT_LOCUS15221</name>
</gene>
<dbReference type="AlphaFoldDB" id="A0A9W4XV95"/>
<feature type="region of interest" description="Disordered" evidence="1">
    <location>
        <begin position="77"/>
        <end position="111"/>
    </location>
</feature>
<keyword evidence="3" id="KW-1185">Reference proteome</keyword>
<evidence type="ECO:0000313" key="3">
    <source>
        <dbReference type="Proteomes" id="UP001152607"/>
    </source>
</evidence>
<comment type="caution">
    <text evidence="2">The sequence shown here is derived from an EMBL/GenBank/DDBJ whole genome shotgun (WGS) entry which is preliminary data.</text>
</comment>
<evidence type="ECO:0000256" key="1">
    <source>
        <dbReference type="SAM" id="MobiDB-lite"/>
    </source>
</evidence>
<organism evidence="2 3">
    <name type="scientific">Periconia digitata</name>
    <dbReference type="NCBI Taxonomy" id="1303443"/>
    <lineage>
        <taxon>Eukaryota</taxon>
        <taxon>Fungi</taxon>
        <taxon>Dikarya</taxon>
        <taxon>Ascomycota</taxon>
        <taxon>Pezizomycotina</taxon>
        <taxon>Dothideomycetes</taxon>
        <taxon>Pleosporomycetidae</taxon>
        <taxon>Pleosporales</taxon>
        <taxon>Massarineae</taxon>
        <taxon>Periconiaceae</taxon>
        <taxon>Periconia</taxon>
    </lineage>
</organism>
<dbReference type="EMBL" id="CAOQHR010000012">
    <property type="protein sequence ID" value="CAI6342020.1"/>
    <property type="molecule type" value="Genomic_DNA"/>
</dbReference>
<dbReference type="Proteomes" id="UP001152607">
    <property type="component" value="Unassembled WGS sequence"/>
</dbReference>
<protein>
    <submittedName>
        <fullName evidence="2">Uncharacterized protein</fullName>
    </submittedName>
</protein>
<reference evidence="2" key="1">
    <citation type="submission" date="2023-01" db="EMBL/GenBank/DDBJ databases">
        <authorList>
            <person name="Van Ghelder C."/>
            <person name="Rancurel C."/>
        </authorList>
    </citation>
    <scope>NUCLEOTIDE SEQUENCE</scope>
    <source>
        <strain evidence="2">CNCM I-4278</strain>
    </source>
</reference>
<accession>A0A9W4XV95</accession>
<feature type="compositionally biased region" description="Polar residues" evidence="1">
    <location>
        <begin position="77"/>
        <end position="88"/>
    </location>
</feature>
<name>A0A9W4XV95_9PLEO</name>